<feature type="compositionally biased region" description="Basic and acidic residues" evidence="1">
    <location>
        <begin position="395"/>
        <end position="406"/>
    </location>
</feature>
<organism evidence="2 3">
    <name type="scientific">Steccherinum ochraceum</name>
    <dbReference type="NCBI Taxonomy" id="92696"/>
    <lineage>
        <taxon>Eukaryota</taxon>
        <taxon>Fungi</taxon>
        <taxon>Dikarya</taxon>
        <taxon>Basidiomycota</taxon>
        <taxon>Agaricomycotina</taxon>
        <taxon>Agaricomycetes</taxon>
        <taxon>Polyporales</taxon>
        <taxon>Steccherinaceae</taxon>
        <taxon>Steccherinum</taxon>
    </lineage>
</organism>
<dbReference type="SUPFAM" id="SSF53474">
    <property type="entry name" value="alpha/beta-Hydrolases"/>
    <property type="match status" value="1"/>
</dbReference>
<evidence type="ECO:0000256" key="1">
    <source>
        <dbReference type="SAM" id="MobiDB-lite"/>
    </source>
</evidence>
<evidence type="ECO:0000313" key="2">
    <source>
        <dbReference type="EMBL" id="TCD63378.1"/>
    </source>
</evidence>
<evidence type="ECO:0000313" key="3">
    <source>
        <dbReference type="Proteomes" id="UP000292702"/>
    </source>
</evidence>
<dbReference type="EMBL" id="RWJN01000302">
    <property type="protein sequence ID" value="TCD63378.1"/>
    <property type="molecule type" value="Genomic_DNA"/>
</dbReference>
<keyword evidence="3" id="KW-1185">Reference proteome</keyword>
<feature type="region of interest" description="Disordered" evidence="1">
    <location>
        <begin position="392"/>
        <end position="431"/>
    </location>
</feature>
<dbReference type="Proteomes" id="UP000292702">
    <property type="component" value="Unassembled WGS sequence"/>
</dbReference>
<protein>
    <recommendedName>
        <fullName evidence="4">AB hydrolase-1 domain-containing protein</fullName>
    </recommendedName>
</protein>
<accession>A0A4R0RHZ4</accession>
<dbReference type="Gene3D" id="3.40.50.1820">
    <property type="entry name" value="alpha/beta hydrolase"/>
    <property type="match status" value="1"/>
</dbReference>
<name>A0A4R0RHZ4_9APHY</name>
<evidence type="ECO:0008006" key="4">
    <source>
        <dbReference type="Google" id="ProtNLM"/>
    </source>
</evidence>
<sequence>MPYVDLLSKEDYTSLFYSTNTPFGNVGSFDPEKPTIAMIHPQHMDSSWLYPQLDDPRLRSRYNIIVFDTRVTGKSVYRFNGKYDLWVTAADLAHAFHYLGLPAAHFFASEVFCHAICRFAAIFPEFCLSITLCNVPAQSEMKQVFDAYDELCSLWGYAEDLETFEHANKLLLSYCASPTSHVDTQDDIIASWQVEYPPWKRGHLIAFAQVCLNRTAMTPAELAAIKVPTLIIQADRNPLYPMQNAENLQNALVNVPGGAMIFTVKAEIGFITIFSASIVNQAFSKFLARQPRSYSHVRRKIDPCDEVMQTALARLAALKVDKSIMSRDPKSPLSFSCVTEEVRKAQEGAVTVYSKGQRKAWSPLGMDGRPLRKFSERGDHWLQSDGADGYSYSVVDKKQPAKEEKKRSKLGLKSTKQQVAPPPPATSPPRVAVPLPVVELLDTEPVSSVEQQIARSRRMMIDPSDHSVEQQVIKGSMTKVMTQHATAPLARMLR</sequence>
<comment type="caution">
    <text evidence="2">The sequence shown here is derived from an EMBL/GenBank/DDBJ whole genome shotgun (WGS) entry which is preliminary data.</text>
</comment>
<gene>
    <name evidence="2" type="ORF">EIP91_005609</name>
</gene>
<reference evidence="2 3" key="1">
    <citation type="submission" date="2018-11" db="EMBL/GenBank/DDBJ databases">
        <title>Genome assembly of Steccherinum ochraceum LE-BIN_3174, the white-rot fungus of the Steccherinaceae family (The Residual Polyporoid clade, Polyporales, Basidiomycota).</title>
        <authorList>
            <person name="Fedorova T.V."/>
            <person name="Glazunova O.A."/>
            <person name="Landesman E.O."/>
            <person name="Moiseenko K.V."/>
            <person name="Psurtseva N.V."/>
            <person name="Savinova O.S."/>
            <person name="Shakhova N.V."/>
            <person name="Tyazhelova T.V."/>
            <person name="Vasina D.V."/>
        </authorList>
    </citation>
    <scope>NUCLEOTIDE SEQUENCE [LARGE SCALE GENOMIC DNA]</scope>
    <source>
        <strain evidence="2 3">LE-BIN_3174</strain>
    </source>
</reference>
<dbReference type="AlphaFoldDB" id="A0A4R0RHZ4"/>
<proteinExistence type="predicted"/>
<dbReference type="InterPro" id="IPR029058">
    <property type="entry name" value="AB_hydrolase_fold"/>
</dbReference>
<dbReference type="OrthoDB" id="19657at2759"/>
<dbReference type="STRING" id="92696.A0A4R0RHZ4"/>